<evidence type="ECO:0000313" key="2">
    <source>
        <dbReference type="Ensembl" id="ENSSORP00005019398.1"/>
    </source>
</evidence>
<feature type="compositionally biased region" description="Polar residues" evidence="1">
    <location>
        <begin position="1"/>
        <end position="10"/>
    </location>
</feature>
<organism evidence="2 3">
    <name type="scientific">Sphaeramia orbicularis</name>
    <name type="common">orbiculate cardinalfish</name>
    <dbReference type="NCBI Taxonomy" id="375764"/>
    <lineage>
        <taxon>Eukaryota</taxon>
        <taxon>Metazoa</taxon>
        <taxon>Chordata</taxon>
        <taxon>Craniata</taxon>
        <taxon>Vertebrata</taxon>
        <taxon>Euteleostomi</taxon>
        <taxon>Actinopterygii</taxon>
        <taxon>Neopterygii</taxon>
        <taxon>Teleostei</taxon>
        <taxon>Neoteleostei</taxon>
        <taxon>Acanthomorphata</taxon>
        <taxon>Gobiaria</taxon>
        <taxon>Kurtiformes</taxon>
        <taxon>Apogonoidei</taxon>
        <taxon>Apogonidae</taxon>
        <taxon>Apogoninae</taxon>
        <taxon>Sphaeramia</taxon>
    </lineage>
</organism>
<name>A0A672ZSW5_9TELE</name>
<feature type="region of interest" description="Disordered" evidence="1">
    <location>
        <begin position="1"/>
        <end position="93"/>
    </location>
</feature>
<feature type="compositionally biased region" description="Polar residues" evidence="1">
    <location>
        <begin position="38"/>
        <end position="93"/>
    </location>
</feature>
<reference evidence="2" key="3">
    <citation type="submission" date="2025-09" db="UniProtKB">
        <authorList>
            <consortium name="Ensembl"/>
        </authorList>
    </citation>
    <scope>IDENTIFICATION</scope>
</reference>
<reference evidence="2" key="1">
    <citation type="submission" date="2019-06" db="EMBL/GenBank/DDBJ databases">
        <authorList>
            <consortium name="Wellcome Sanger Institute Data Sharing"/>
        </authorList>
    </citation>
    <scope>NUCLEOTIDE SEQUENCE [LARGE SCALE GENOMIC DNA]</scope>
</reference>
<keyword evidence="3" id="KW-1185">Reference proteome</keyword>
<dbReference type="AlphaFoldDB" id="A0A672ZSW5"/>
<sequence length="117" mass="12688">MGTHMWNSAPSRRGRRLSVDRSSMGFGTRPVKLPEPPQKQSALTSNTNVNHWNRSPELLSTSLQTNNTGGVQSGDSSCTLSPKGTKDTTPSESTALNLGKLCQRVTTINNIISRFTT</sequence>
<reference evidence="2" key="2">
    <citation type="submission" date="2025-08" db="UniProtKB">
        <authorList>
            <consortium name="Ensembl"/>
        </authorList>
    </citation>
    <scope>IDENTIFICATION</scope>
</reference>
<dbReference type="Proteomes" id="UP000472271">
    <property type="component" value="Chromosome 6"/>
</dbReference>
<accession>A0A672ZSW5</accession>
<evidence type="ECO:0000313" key="3">
    <source>
        <dbReference type="Proteomes" id="UP000472271"/>
    </source>
</evidence>
<dbReference type="Ensembl" id="ENSSORT00005019956.1">
    <property type="protein sequence ID" value="ENSSORP00005019398.1"/>
    <property type="gene ID" value="ENSSORG00005009544.1"/>
</dbReference>
<proteinExistence type="predicted"/>
<evidence type="ECO:0000256" key="1">
    <source>
        <dbReference type="SAM" id="MobiDB-lite"/>
    </source>
</evidence>
<dbReference type="InParanoid" id="A0A672ZSW5"/>
<protein>
    <submittedName>
        <fullName evidence="2">Uncharacterized protein</fullName>
    </submittedName>
</protein>